<evidence type="ECO:0000259" key="16">
    <source>
        <dbReference type="PROSITE" id="PS51677"/>
    </source>
</evidence>
<feature type="domain" description="NodB homology" evidence="16">
    <location>
        <begin position="127"/>
        <end position="323"/>
    </location>
</feature>
<dbReference type="RefSeq" id="XP_037220954.1">
    <property type="nucleotide sequence ID" value="XM_037363033.1"/>
</dbReference>
<dbReference type="PANTHER" id="PTHR10587">
    <property type="entry name" value="GLYCOSYL TRANSFERASE-RELATED"/>
    <property type="match status" value="1"/>
</dbReference>
<evidence type="ECO:0000256" key="6">
    <source>
        <dbReference type="ARBA" id="ARBA00023136"/>
    </source>
</evidence>
<evidence type="ECO:0000313" key="17">
    <source>
        <dbReference type="EMBL" id="KAF7303982.1"/>
    </source>
</evidence>
<dbReference type="InterPro" id="IPR050248">
    <property type="entry name" value="Polysacc_deacetylase_ArnD"/>
</dbReference>
<evidence type="ECO:0000256" key="1">
    <source>
        <dbReference type="ARBA" id="ARBA00001941"/>
    </source>
</evidence>
<evidence type="ECO:0000256" key="13">
    <source>
        <dbReference type="ARBA" id="ARBA00048494"/>
    </source>
</evidence>
<comment type="subcellular location">
    <subcellularLocation>
        <location evidence="2">Cell membrane</location>
        <topology evidence="2">Lipid-anchor</topology>
        <topology evidence="2">GPI-anchor</topology>
    </subcellularLocation>
</comment>
<accession>A0A8H6SSB3</accession>
<feature type="compositionally biased region" description="Low complexity" evidence="14">
    <location>
        <begin position="346"/>
        <end position="380"/>
    </location>
</feature>
<feature type="chain" id="PRO_5034053830" description="chitin deacetylase" evidence="15">
    <location>
        <begin position="19"/>
        <end position="413"/>
    </location>
</feature>
<keyword evidence="7" id="KW-0119">Carbohydrate metabolism</keyword>
<keyword evidence="8" id="KW-0170">Cobalt</keyword>
<dbReference type="Gene3D" id="3.20.20.370">
    <property type="entry name" value="Glycoside hydrolase/deacetylase"/>
    <property type="match status" value="1"/>
</dbReference>
<comment type="caution">
    <text evidence="17">The sequence shown here is derived from an EMBL/GenBank/DDBJ whole genome shotgun (WGS) entry which is preliminary data.</text>
</comment>
<keyword evidence="4" id="KW-0336">GPI-anchor</keyword>
<dbReference type="OrthoDB" id="407355at2759"/>
<keyword evidence="4" id="KW-0325">Glycoprotein</keyword>
<protein>
    <recommendedName>
        <fullName evidence="12">chitin deacetylase</fullName>
        <ecNumber evidence="12">3.5.1.41</ecNumber>
    </recommendedName>
</protein>
<sequence>MRSSVFVLLAGIAVVANAAAPTTEQEMAGVLGHDAECVAYGLPLTSNLGTAFPATDAPRTITDVRNDTEGLKKFQSIQGSIPNIPIKTPGIAYDSAKDPDCWWTTSNCVTPKLAGLKPDIYQAPEPRTLGYGFDDGPACDHNEFYNFLGSKNQKATMFYIGIYVIWFPLQAQRAAADGHEICVHTWSHGNMTQLSNESAFAELWYTIKAIKLVTGLTPTCWRPPHGDVDDRIRFIAQSLNLDTIMWRYDSFDWANGQLGQTPQTIQGNYDKLINDAKSGVLNNNGAIILTHELSNFTMQLAIDNYPKFVDAFDHIVPVGIAMNKTQPYAETTVTFPSFNDYVAQRGGKTTSTNSTGTPSGNTSNNTGNKSGGSASQSGGANPTKPSGASAGLALRPSLGLALFGAIIAGVFSC</sequence>
<evidence type="ECO:0000313" key="18">
    <source>
        <dbReference type="Proteomes" id="UP000636479"/>
    </source>
</evidence>
<evidence type="ECO:0000256" key="7">
    <source>
        <dbReference type="ARBA" id="ARBA00023277"/>
    </source>
</evidence>
<feature type="region of interest" description="Disordered" evidence="14">
    <location>
        <begin position="345"/>
        <end position="389"/>
    </location>
</feature>
<dbReference type="GO" id="GO:0098552">
    <property type="term" value="C:side of membrane"/>
    <property type="evidence" value="ECO:0007669"/>
    <property type="project" value="UniProtKB-KW"/>
</dbReference>
<dbReference type="Pfam" id="PF01522">
    <property type="entry name" value="Polysacc_deac_1"/>
    <property type="match status" value="1"/>
</dbReference>
<dbReference type="PROSITE" id="PS51677">
    <property type="entry name" value="NODB"/>
    <property type="match status" value="1"/>
</dbReference>
<evidence type="ECO:0000256" key="10">
    <source>
        <dbReference type="ARBA" id="ARBA00023316"/>
    </source>
</evidence>
<keyword evidence="3" id="KW-1003">Cell membrane</keyword>
<dbReference type="GO" id="GO:0004099">
    <property type="term" value="F:chitin deacetylase activity"/>
    <property type="evidence" value="ECO:0007669"/>
    <property type="project" value="UniProtKB-EC"/>
</dbReference>
<organism evidence="17 18">
    <name type="scientific">Mycena indigotica</name>
    <dbReference type="NCBI Taxonomy" id="2126181"/>
    <lineage>
        <taxon>Eukaryota</taxon>
        <taxon>Fungi</taxon>
        <taxon>Dikarya</taxon>
        <taxon>Basidiomycota</taxon>
        <taxon>Agaricomycotina</taxon>
        <taxon>Agaricomycetes</taxon>
        <taxon>Agaricomycetidae</taxon>
        <taxon>Agaricales</taxon>
        <taxon>Marasmiineae</taxon>
        <taxon>Mycenaceae</taxon>
        <taxon>Mycena</taxon>
    </lineage>
</organism>
<keyword evidence="9" id="KW-0449">Lipoprotein</keyword>
<dbReference type="GO" id="GO:0000272">
    <property type="term" value="P:polysaccharide catabolic process"/>
    <property type="evidence" value="ECO:0007669"/>
    <property type="project" value="UniProtKB-KW"/>
</dbReference>
<evidence type="ECO:0000256" key="5">
    <source>
        <dbReference type="ARBA" id="ARBA00023024"/>
    </source>
</evidence>
<evidence type="ECO:0000256" key="15">
    <source>
        <dbReference type="SAM" id="SignalP"/>
    </source>
</evidence>
<keyword evidence="5" id="KW-0146">Chitin degradation</keyword>
<evidence type="ECO:0000256" key="11">
    <source>
        <dbReference type="ARBA" id="ARBA00023326"/>
    </source>
</evidence>
<dbReference type="InterPro" id="IPR011330">
    <property type="entry name" value="Glyco_hydro/deAcase_b/a-brl"/>
</dbReference>
<evidence type="ECO:0000256" key="9">
    <source>
        <dbReference type="ARBA" id="ARBA00023288"/>
    </source>
</evidence>
<keyword evidence="11" id="KW-0624">Polysaccharide degradation</keyword>
<name>A0A8H6SSB3_9AGAR</name>
<dbReference type="EMBL" id="JACAZF010000005">
    <property type="protein sequence ID" value="KAF7303982.1"/>
    <property type="molecule type" value="Genomic_DNA"/>
</dbReference>
<keyword evidence="18" id="KW-1185">Reference proteome</keyword>
<evidence type="ECO:0000256" key="12">
    <source>
        <dbReference type="ARBA" id="ARBA00024056"/>
    </source>
</evidence>
<comment type="cofactor">
    <cofactor evidence="1">
        <name>Co(2+)</name>
        <dbReference type="ChEBI" id="CHEBI:48828"/>
    </cofactor>
</comment>
<proteinExistence type="predicted"/>
<dbReference type="PANTHER" id="PTHR10587:SF98">
    <property type="entry name" value="CHITIN DEACETYLASE"/>
    <property type="match status" value="1"/>
</dbReference>
<comment type="catalytic activity">
    <reaction evidence="13">
        <text>[(1-&gt;4)-N-acetyl-beta-D-glucosaminyl](n) + n H2O = chitosan + n acetate</text>
        <dbReference type="Rhea" id="RHEA:10464"/>
        <dbReference type="Rhea" id="RHEA-COMP:9593"/>
        <dbReference type="Rhea" id="RHEA-COMP:9597"/>
        <dbReference type="ChEBI" id="CHEBI:15377"/>
        <dbReference type="ChEBI" id="CHEBI:17029"/>
        <dbReference type="ChEBI" id="CHEBI:30089"/>
        <dbReference type="ChEBI" id="CHEBI:57704"/>
        <dbReference type="EC" id="3.5.1.41"/>
    </reaction>
    <physiologicalReaction direction="left-to-right" evidence="13">
        <dbReference type="Rhea" id="RHEA:10465"/>
    </physiologicalReaction>
</comment>
<gene>
    <name evidence="17" type="ORF">MIND_00629200</name>
</gene>
<dbReference type="SUPFAM" id="SSF88713">
    <property type="entry name" value="Glycoside hydrolase/deacetylase"/>
    <property type="match status" value="1"/>
</dbReference>
<dbReference type="InterPro" id="IPR002509">
    <property type="entry name" value="NODB_dom"/>
</dbReference>
<dbReference type="AlphaFoldDB" id="A0A8H6SSB3"/>
<evidence type="ECO:0000256" key="2">
    <source>
        <dbReference type="ARBA" id="ARBA00004609"/>
    </source>
</evidence>
<keyword evidence="15" id="KW-0732">Signal</keyword>
<reference evidence="17" key="1">
    <citation type="submission" date="2020-05" db="EMBL/GenBank/DDBJ databases">
        <title>Mycena genomes resolve the evolution of fungal bioluminescence.</title>
        <authorList>
            <person name="Tsai I.J."/>
        </authorList>
    </citation>
    <scope>NUCLEOTIDE SEQUENCE</scope>
    <source>
        <strain evidence="17">171206Taipei</strain>
    </source>
</reference>
<evidence type="ECO:0000256" key="8">
    <source>
        <dbReference type="ARBA" id="ARBA00023285"/>
    </source>
</evidence>
<dbReference type="GeneID" id="59345549"/>
<evidence type="ECO:0000256" key="4">
    <source>
        <dbReference type="ARBA" id="ARBA00022622"/>
    </source>
</evidence>
<evidence type="ECO:0000256" key="14">
    <source>
        <dbReference type="SAM" id="MobiDB-lite"/>
    </source>
</evidence>
<keyword evidence="10" id="KW-0961">Cell wall biogenesis/degradation</keyword>
<evidence type="ECO:0000256" key="3">
    <source>
        <dbReference type="ARBA" id="ARBA00022475"/>
    </source>
</evidence>
<dbReference type="Proteomes" id="UP000636479">
    <property type="component" value="Unassembled WGS sequence"/>
</dbReference>
<dbReference type="EC" id="3.5.1.41" evidence="12"/>
<dbReference type="GO" id="GO:0009272">
    <property type="term" value="P:fungal-type cell wall biogenesis"/>
    <property type="evidence" value="ECO:0007669"/>
    <property type="project" value="UniProtKB-ARBA"/>
</dbReference>
<keyword evidence="6" id="KW-0472">Membrane</keyword>
<dbReference type="GO" id="GO:0071555">
    <property type="term" value="P:cell wall organization"/>
    <property type="evidence" value="ECO:0007669"/>
    <property type="project" value="UniProtKB-KW"/>
</dbReference>
<feature type="signal peptide" evidence="15">
    <location>
        <begin position="1"/>
        <end position="18"/>
    </location>
</feature>
<dbReference type="GO" id="GO:0005886">
    <property type="term" value="C:plasma membrane"/>
    <property type="evidence" value="ECO:0007669"/>
    <property type="project" value="UniProtKB-SubCell"/>
</dbReference>
<dbReference type="GO" id="GO:0006032">
    <property type="term" value="P:chitin catabolic process"/>
    <property type="evidence" value="ECO:0007669"/>
    <property type="project" value="UniProtKB-KW"/>
</dbReference>